<dbReference type="InterPro" id="IPR016181">
    <property type="entry name" value="Acyl_CoA_acyltransferase"/>
</dbReference>
<dbReference type="Pfam" id="PF13673">
    <property type="entry name" value="Acetyltransf_10"/>
    <property type="match status" value="1"/>
</dbReference>
<dbReference type="InterPro" id="IPR000182">
    <property type="entry name" value="GNAT_dom"/>
</dbReference>
<comment type="caution">
    <text evidence="3">The sequence shown here is derived from an EMBL/GenBank/DDBJ whole genome shotgun (WGS) entry which is preliminary data.</text>
</comment>
<organism evidence="3 4">
    <name type="scientific">Lojkania enalia</name>
    <dbReference type="NCBI Taxonomy" id="147567"/>
    <lineage>
        <taxon>Eukaryota</taxon>
        <taxon>Fungi</taxon>
        <taxon>Dikarya</taxon>
        <taxon>Ascomycota</taxon>
        <taxon>Pezizomycotina</taxon>
        <taxon>Dothideomycetes</taxon>
        <taxon>Pleosporomycetidae</taxon>
        <taxon>Pleosporales</taxon>
        <taxon>Pleosporales incertae sedis</taxon>
        <taxon>Lojkania</taxon>
    </lineage>
</organism>
<proteinExistence type="predicted"/>
<accession>A0A9P4K3K1</accession>
<protein>
    <submittedName>
        <fullName evidence="3">Acyl-CoA N-acyltransferase</fullName>
    </submittedName>
</protein>
<dbReference type="PANTHER" id="PTHR42791">
    <property type="entry name" value="GNAT FAMILY ACETYLTRANSFERASE"/>
    <property type="match status" value="1"/>
</dbReference>
<name>A0A9P4K3K1_9PLEO</name>
<reference evidence="4" key="1">
    <citation type="journal article" date="2020" name="Stud. Mycol.">
        <title>101 Dothideomycetes genomes: A test case for predicting lifestyles and emergence of pathogens.</title>
        <authorList>
            <person name="Haridas S."/>
            <person name="Albert R."/>
            <person name="Binder M."/>
            <person name="Bloem J."/>
            <person name="LaButti K."/>
            <person name="Salamov A."/>
            <person name="Andreopoulos B."/>
            <person name="Baker S."/>
            <person name="Barry K."/>
            <person name="Bills G."/>
            <person name="Bluhm B."/>
            <person name="Cannon C."/>
            <person name="Castanera R."/>
            <person name="Culley D."/>
            <person name="Daum C."/>
            <person name="Ezra D."/>
            <person name="Gonzalez J."/>
            <person name="Henrissat B."/>
            <person name="Kuo A."/>
            <person name="Liang C."/>
            <person name="Lipzen A."/>
            <person name="Lutzoni F."/>
            <person name="Magnuson J."/>
            <person name="Mondo S."/>
            <person name="Nolan M."/>
            <person name="Ohm R."/>
            <person name="Pangilinan J."/>
            <person name="Park H.-J."/>
            <person name="Ramirez L."/>
            <person name="Alfaro M."/>
            <person name="Sun H."/>
            <person name="Tritt A."/>
            <person name="Yoshinaga Y."/>
            <person name="Zwiers L.-H."/>
            <person name="Turgeon B."/>
            <person name="Goodwin S."/>
            <person name="Spatafora J."/>
            <person name="Crous P."/>
            <person name="Grigoriev I."/>
        </authorList>
    </citation>
    <scope>NUCLEOTIDE SEQUENCE [LARGE SCALE GENOMIC DNA]</scope>
    <source>
        <strain evidence="4">CBS 304.66</strain>
    </source>
</reference>
<dbReference type="PROSITE" id="PS51186">
    <property type="entry name" value="GNAT"/>
    <property type="match status" value="1"/>
</dbReference>
<dbReference type="InterPro" id="IPR052523">
    <property type="entry name" value="Trichothecene_AcTrans"/>
</dbReference>
<feature type="domain" description="N-acetyltransferase" evidence="2">
    <location>
        <begin position="86"/>
        <end position="223"/>
    </location>
</feature>
<gene>
    <name evidence="3" type="ORF">CC78DRAFT_555029</name>
</gene>
<feature type="compositionally biased region" description="Polar residues" evidence="1">
    <location>
        <begin position="105"/>
        <end position="117"/>
    </location>
</feature>
<dbReference type="OrthoDB" id="2115692at2759"/>
<evidence type="ECO:0000313" key="4">
    <source>
        <dbReference type="Proteomes" id="UP000800093"/>
    </source>
</evidence>
<dbReference type="Proteomes" id="UP000800093">
    <property type="component" value="Unassembled WGS sequence"/>
</dbReference>
<evidence type="ECO:0000256" key="1">
    <source>
        <dbReference type="SAM" id="MobiDB-lite"/>
    </source>
</evidence>
<dbReference type="SUPFAM" id="SSF55729">
    <property type="entry name" value="Acyl-CoA N-acyltransferases (Nat)"/>
    <property type="match status" value="1"/>
</dbReference>
<dbReference type="Gene3D" id="3.40.630.30">
    <property type="match status" value="1"/>
</dbReference>
<keyword evidence="4" id="KW-1185">Reference proteome</keyword>
<dbReference type="AlphaFoldDB" id="A0A9P4K3K1"/>
<dbReference type="GO" id="GO:0016747">
    <property type="term" value="F:acyltransferase activity, transferring groups other than amino-acyl groups"/>
    <property type="evidence" value="ECO:0007669"/>
    <property type="project" value="InterPro"/>
</dbReference>
<dbReference type="EMBL" id="ML986656">
    <property type="protein sequence ID" value="KAF2261488.1"/>
    <property type="molecule type" value="Genomic_DNA"/>
</dbReference>
<dbReference type="PANTHER" id="PTHR42791:SF1">
    <property type="entry name" value="N-ACETYLTRANSFERASE DOMAIN-CONTAINING PROTEIN"/>
    <property type="match status" value="1"/>
</dbReference>
<dbReference type="CDD" id="cd04301">
    <property type="entry name" value="NAT_SF"/>
    <property type="match status" value="1"/>
</dbReference>
<feature type="region of interest" description="Disordered" evidence="1">
    <location>
        <begin position="93"/>
        <end position="118"/>
    </location>
</feature>
<evidence type="ECO:0000313" key="3">
    <source>
        <dbReference type="EMBL" id="KAF2261488.1"/>
    </source>
</evidence>
<sequence length="227" mass="26307">MKFILSDVNVGDGEQISRHIEVPAMRNGPLHQLMFPSHNILSVEQKEEIIRWYTNMLEDAFMDRWESFLKATNIDGTPYGFCGWTVIEKNETPKTTTRVKPEIQQGIQQKPQPNIKRNNWIPETIDAGAWVAVSQALRTERNRVLQNLNNICRITFMAVNPDYQRQGIGSRMMERMCEEIDRHRRHAYVLASPEGVRLYSKFGFVVVGQVRTDKGIITSMLRQSRQS</sequence>
<evidence type="ECO:0000259" key="2">
    <source>
        <dbReference type="PROSITE" id="PS51186"/>
    </source>
</evidence>